<name>A0ACC2IMZ7_9PEZI</name>
<evidence type="ECO:0000313" key="2">
    <source>
        <dbReference type="Proteomes" id="UP001153334"/>
    </source>
</evidence>
<dbReference type="EMBL" id="JAPESX010001182">
    <property type="protein sequence ID" value="KAJ8116572.1"/>
    <property type="molecule type" value="Genomic_DNA"/>
</dbReference>
<organism evidence="1 2">
    <name type="scientific">Nemania bipapillata</name>
    <dbReference type="NCBI Taxonomy" id="110536"/>
    <lineage>
        <taxon>Eukaryota</taxon>
        <taxon>Fungi</taxon>
        <taxon>Dikarya</taxon>
        <taxon>Ascomycota</taxon>
        <taxon>Pezizomycotina</taxon>
        <taxon>Sordariomycetes</taxon>
        <taxon>Xylariomycetidae</taxon>
        <taxon>Xylariales</taxon>
        <taxon>Xylariaceae</taxon>
        <taxon>Nemania</taxon>
    </lineage>
</organism>
<reference evidence="1" key="1">
    <citation type="submission" date="2022-11" db="EMBL/GenBank/DDBJ databases">
        <title>Genome Sequence of Nemania bipapillata.</title>
        <authorList>
            <person name="Buettner E."/>
        </authorList>
    </citation>
    <scope>NUCLEOTIDE SEQUENCE</scope>
    <source>
        <strain evidence="1">CP14</strain>
    </source>
</reference>
<gene>
    <name evidence="1" type="ORF">ONZ43_g4412</name>
</gene>
<accession>A0ACC2IMZ7</accession>
<proteinExistence type="predicted"/>
<comment type="caution">
    <text evidence="1">The sequence shown here is derived from an EMBL/GenBank/DDBJ whole genome shotgun (WGS) entry which is preliminary data.</text>
</comment>
<dbReference type="Proteomes" id="UP001153334">
    <property type="component" value="Unassembled WGS sequence"/>
</dbReference>
<evidence type="ECO:0000313" key="1">
    <source>
        <dbReference type="EMBL" id="KAJ8116572.1"/>
    </source>
</evidence>
<sequence length="557" mass="63923">MASTYPVDDASSSFTLDSPGPTVVTAGDLEDEVHYSTIEPQSSFRRMADLNFIVSDFPYRYEGELPQDTVARLTSYFRQQPSHVDEGLLSIHHWVNRCLSCTVPELRTTITEVYRENRVFWSILPELFYQFGHRLSYTKTREIRDLITQLLAQFAKLTAFLLNLDVRNLSRQPTTEESFSGLMSPHYLRVLSALPHPEEPYLANGIERNPNPLDPLEMFQSSFGISLTTILSFIEYNSAALPQFPRTIMDNLVFGCFIVQAIVRDSFQKQFYPVGVPQNVLERSRHSLFLGYKCFVLLSSAIDLVIEKSINNLSQENATSISLYSSEILKYTLQGSHPEAIQRVQQYRQEHPQVPSQYIHEAMALEWRFQIYCKLIRSRQMQLRVSAAASMCEDLVTQWKRYQDRQQEPLDDTQPFLEYLRYLSDYITRTGIVDYILGPTCHPEITTTSGNIVGFLGVTKTYTAAQTNLMWQTLTSTQDPRIAEALVKMMVKVTVLLQATDLIFFLEKFQHVPVDSFTPVMRDLFDNITELLIKPQLSQPAPTPSYEPTLTFTNSHS</sequence>
<protein>
    <submittedName>
        <fullName evidence="1">Uncharacterized protein</fullName>
    </submittedName>
</protein>
<keyword evidence="2" id="KW-1185">Reference proteome</keyword>